<comment type="pathway">
    <text evidence="3">Amino-acid biosynthesis; L-leucine biosynthesis; L-leucine from 3-methyl-2-oxobutanoate: step 2/4.</text>
</comment>
<dbReference type="SUPFAM" id="SSF52016">
    <property type="entry name" value="LeuD/IlvD-like"/>
    <property type="match status" value="1"/>
</dbReference>
<dbReference type="GO" id="GO:0003861">
    <property type="term" value="F:3-isopropylmalate dehydratase activity"/>
    <property type="evidence" value="ECO:0007669"/>
    <property type="project" value="UniProtKB-EC"/>
</dbReference>
<dbReference type="NCBIfam" id="TIGR00171">
    <property type="entry name" value="leuD"/>
    <property type="match status" value="1"/>
</dbReference>
<accession>A0AA42CMC7</accession>
<keyword evidence="7" id="KW-0432">Leucine biosynthesis</keyword>
<dbReference type="InterPro" id="IPR000573">
    <property type="entry name" value="AconitaseA/IPMdHydase_ssu_swvl"/>
</dbReference>
<comment type="catalytic activity">
    <reaction evidence="1">
        <text>(2R,3S)-3-isopropylmalate = (2S)-2-isopropylmalate</text>
        <dbReference type="Rhea" id="RHEA:32287"/>
        <dbReference type="ChEBI" id="CHEBI:1178"/>
        <dbReference type="ChEBI" id="CHEBI:35121"/>
        <dbReference type="EC" id="4.2.1.33"/>
    </reaction>
</comment>
<evidence type="ECO:0000256" key="9">
    <source>
        <dbReference type="ARBA" id="ARBA00023239"/>
    </source>
</evidence>
<dbReference type="EC" id="4.2.1.33" evidence="6"/>
<dbReference type="InterPro" id="IPR015928">
    <property type="entry name" value="Aconitase/3IPM_dehydase_swvl"/>
</dbReference>
<evidence type="ECO:0000256" key="1">
    <source>
        <dbReference type="ARBA" id="ARBA00000491"/>
    </source>
</evidence>
<name>A0AA42CMC7_9HYPH</name>
<dbReference type="PANTHER" id="PTHR43345:SF5">
    <property type="entry name" value="3-ISOPROPYLMALATE DEHYDRATASE SMALL SUBUNIT"/>
    <property type="match status" value="1"/>
</dbReference>
<dbReference type="Gene3D" id="3.20.19.10">
    <property type="entry name" value="Aconitase, domain 4"/>
    <property type="match status" value="1"/>
</dbReference>
<comment type="subunit">
    <text evidence="5">Heterodimer of LeuC and LeuD.</text>
</comment>
<dbReference type="AlphaFoldDB" id="A0AA42CMC7"/>
<keyword evidence="13" id="KW-1185">Reference proteome</keyword>
<proteinExistence type="inferred from homology"/>
<sequence>MTPFKELTSVAAPVEGADINTDIIFPARFLLLPEKKGLGEQLFHEKRVNAPSNQPFVLDYAPYNTARIMVAGRNFGCGSSREQAVWALADFGIRCVIAPSFGEIFYNNCFKNGVLPLVETGERYAELLAAASAAEPITIDLLGERLVLVSGKVLPVQVDPFRRAALLAGLDEIGSILATDHADIEAFEQSQRHSEPWLYLGPEKLACFADLQDEVVVD</sequence>
<comment type="caution">
    <text evidence="12">The sequence shown here is derived from an EMBL/GenBank/DDBJ whole genome shotgun (WGS) entry which is preliminary data.</text>
</comment>
<dbReference type="InterPro" id="IPR004431">
    <property type="entry name" value="3-IsopropMal_deHydase_ssu"/>
</dbReference>
<evidence type="ECO:0000256" key="7">
    <source>
        <dbReference type="ARBA" id="ARBA00022430"/>
    </source>
</evidence>
<dbReference type="GO" id="GO:0009098">
    <property type="term" value="P:L-leucine biosynthetic process"/>
    <property type="evidence" value="ECO:0007669"/>
    <property type="project" value="UniProtKB-KW"/>
</dbReference>
<evidence type="ECO:0000259" key="11">
    <source>
        <dbReference type="Pfam" id="PF00694"/>
    </source>
</evidence>
<organism evidence="12 13">
    <name type="scientific">Lichenifustis flavocetrariae</name>
    <dbReference type="NCBI Taxonomy" id="2949735"/>
    <lineage>
        <taxon>Bacteria</taxon>
        <taxon>Pseudomonadati</taxon>
        <taxon>Pseudomonadota</taxon>
        <taxon>Alphaproteobacteria</taxon>
        <taxon>Hyphomicrobiales</taxon>
        <taxon>Lichenihabitantaceae</taxon>
        <taxon>Lichenifustis</taxon>
    </lineage>
</organism>
<comment type="similarity">
    <text evidence="4">Belongs to the LeuD family. LeuD type 1 subfamily.</text>
</comment>
<reference evidence="12" key="1">
    <citation type="submission" date="2022-05" db="EMBL/GenBank/DDBJ databases">
        <authorList>
            <person name="Pankratov T."/>
        </authorList>
    </citation>
    <scope>NUCLEOTIDE SEQUENCE</scope>
    <source>
        <strain evidence="12">BP6-180914</strain>
    </source>
</reference>
<evidence type="ECO:0000256" key="5">
    <source>
        <dbReference type="ARBA" id="ARBA00011271"/>
    </source>
</evidence>
<dbReference type="Pfam" id="PF00694">
    <property type="entry name" value="Aconitase_C"/>
    <property type="match status" value="1"/>
</dbReference>
<evidence type="ECO:0000313" key="12">
    <source>
        <dbReference type="EMBL" id="MCW6512544.1"/>
    </source>
</evidence>
<protein>
    <recommendedName>
        <fullName evidence="6">3-isopropylmalate dehydratase</fullName>
        <ecNumber evidence="6">4.2.1.33</ecNumber>
    </recommendedName>
</protein>
<evidence type="ECO:0000256" key="6">
    <source>
        <dbReference type="ARBA" id="ARBA00011998"/>
    </source>
</evidence>
<dbReference type="Proteomes" id="UP001165667">
    <property type="component" value="Unassembled WGS sequence"/>
</dbReference>
<dbReference type="InterPro" id="IPR050075">
    <property type="entry name" value="LeuD"/>
</dbReference>
<dbReference type="PANTHER" id="PTHR43345">
    <property type="entry name" value="3-ISOPROPYLMALATE DEHYDRATASE SMALL SUBUNIT 2-RELATED-RELATED"/>
    <property type="match status" value="1"/>
</dbReference>
<evidence type="ECO:0000256" key="10">
    <source>
        <dbReference type="ARBA" id="ARBA00023304"/>
    </source>
</evidence>
<gene>
    <name evidence="12" type="primary">leuD</name>
    <name evidence="12" type="ORF">M8523_32040</name>
</gene>
<dbReference type="RefSeq" id="WP_282588921.1">
    <property type="nucleotide sequence ID" value="NZ_JAMOIM010000054.1"/>
</dbReference>
<comment type="function">
    <text evidence="2">Catalyzes the isomerization between 2-isopropylmalate and 3-isopropylmalate, via the formation of 2-isopropylmaleate.</text>
</comment>
<dbReference type="NCBIfam" id="NF002458">
    <property type="entry name" value="PRK01641.1"/>
    <property type="match status" value="1"/>
</dbReference>
<keyword evidence="8" id="KW-0028">Amino-acid biosynthesis</keyword>
<evidence type="ECO:0000256" key="8">
    <source>
        <dbReference type="ARBA" id="ARBA00022605"/>
    </source>
</evidence>
<evidence type="ECO:0000256" key="4">
    <source>
        <dbReference type="ARBA" id="ARBA00009845"/>
    </source>
</evidence>
<dbReference type="EMBL" id="JAMOIM010000054">
    <property type="protein sequence ID" value="MCW6512544.1"/>
    <property type="molecule type" value="Genomic_DNA"/>
</dbReference>
<feature type="domain" description="Aconitase A/isopropylmalate dehydratase small subunit swivel" evidence="11">
    <location>
        <begin position="1"/>
        <end position="117"/>
    </location>
</feature>
<keyword evidence="10" id="KW-0100">Branched-chain amino acid biosynthesis</keyword>
<dbReference type="GO" id="GO:0009316">
    <property type="term" value="C:3-isopropylmalate dehydratase complex"/>
    <property type="evidence" value="ECO:0007669"/>
    <property type="project" value="InterPro"/>
</dbReference>
<dbReference type="InterPro" id="IPR033940">
    <property type="entry name" value="IPMI_Swivel"/>
</dbReference>
<keyword evidence="9 12" id="KW-0456">Lyase</keyword>
<evidence type="ECO:0000313" key="13">
    <source>
        <dbReference type="Proteomes" id="UP001165667"/>
    </source>
</evidence>
<evidence type="ECO:0000256" key="2">
    <source>
        <dbReference type="ARBA" id="ARBA00002695"/>
    </source>
</evidence>
<evidence type="ECO:0000256" key="3">
    <source>
        <dbReference type="ARBA" id="ARBA00004729"/>
    </source>
</evidence>
<dbReference type="CDD" id="cd01577">
    <property type="entry name" value="IPMI_Swivel"/>
    <property type="match status" value="1"/>
</dbReference>